<evidence type="ECO:0000259" key="1">
    <source>
        <dbReference type="Pfam" id="PF01636"/>
    </source>
</evidence>
<dbReference type="InterPro" id="IPR002575">
    <property type="entry name" value="Aminoglycoside_PTrfase"/>
</dbReference>
<dbReference type="Pfam" id="PF01636">
    <property type="entry name" value="APH"/>
    <property type="match status" value="1"/>
</dbReference>
<dbReference type="SUPFAM" id="SSF56112">
    <property type="entry name" value="Protein kinase-like (PK-like)"/>
    <property type="match status" value="1"/>
</dbReference>
<evidence type="ECO:0000313" key="2">
    <source>
        <dbReference type="EMBL" id="GAA5096663.1"/>
    </source>
</evidence>
<sequence length="93" mass="10837">MMRDYHSPNILWRAHKEGFDRIGLIDFQDGLIGPTVYDLVSLAQDARVFISPTLEAKILDIYCNARYKEPKFFDESDFASFMLLRVLSALQKY</sequence>
<organism evidence="2 3">
    <name type="scientific">Bartonella acomydis</name>
    <dbReference type="NCBI Taxonomy" id="686234"/>
    <lineage>
        <taxon>Bacteria</taxon>
        <taxon>Pseudomonadati</taxon>
        <taxon>Pseudomonadota</taxon>
        <taxon>Alphaproteobacteria</taxon>
        <taxon>Hyphomicrobiales</taxon>
        <taxon>Bartonellaceae</taxon>
        <taxon>Bartonella</taxon>
    </lineage>
</organism>
<dbReference type="Proteomes" id="UP001501525">
    <property type="component" value="Unassembled WGS sequence"/>
</dbReference>
<name>A0ABP9MKC7_9HYPH</name>
<protein>
    <recommendedName>
        <fullName evidence="1">Aminoglycoside phosphotransferase domain-containing protein</fullName>
    </recommendedName>
</protein>
<dbReference type="Gene3D" id="3.90.1200.10">
    <property type="match status" value="1"/>
</dbReference>
<proteinExistence type="predicted"/>
<comment type="caution">
    <text evidence="2">The sequence shown here is derived from an EMBL/GenBank/DDBJ whole genome shotgun (WGS) entry which is preliminary data.</text>
</comment>
<accession>A0ABP9MKC7</accession>
<dbReference type="EMBL" id="BAABIY010000012">
    <property type="protein sequence ID" value="GAA5096663.1"/>
    <property type="molecule type" value="Genomic_DNA"/>
</dbReference>
<gene>
    <name evidence="2" type="ORF">GCM10023260_05740</name>
</gene>
<evidence type="ECO:0000313" key="3">
    <source>
        <dbReference type="Proteomes" id="UP001501525"/>
    </source>
</evidence>
<dbReference type="InterPro" id="IPR011009">
    <property type="entry name" value="Kinase-like_dom_sf"/>
</dbReference>
<reference evidence="3" key="1">
    <citation type="journal article" date="2019" name="Int. J. Syst. Evol. Microbiol.">
        <title>The Global Catalogue of Microorganisms (GCM) 10K type strain sequencing project: providing services to taxonomists for standard genome sequencing and annotation.</title>
        <authorList>
            <consortium name="The Broad Institute Genomics Platform"/>
            <consortium name="The Broad Institute Genome Sequencing Center for Infectious Disease"/>
            <person name="Wu L."/>
            <person name="Ma J."/>
        </authorList>
    </citation>
    <scope>NUCLEOTIDE SEQUENCE [LARGE SCALE GENOMIC DNA]</scope>
    <source>
        <strain evidence="3">JCM 17706</strain>
    </source>
</reference>
<keyword evidence="3" id="KW-1185">Reference proteome</keyword>
<feature type="domain" description="Aminoglycoside phosphotransferase" evidence="1">
    <location>
        <begin position="3"/>
        <end position="66"/>
    </location>
</feature>